<dbReference type="Proteomes" id="UP000183760">
    <property type="component" value="Unassembled WGS sequence"/>
</dbReference>
<dbReference type="AlphaFoldDB" id="A0A511T918"/>
<gene>
    <name evidence="4" type="primary">cheY40H-1_2</name>
    <name evidence="4" type="ORF">MFU01_57110</name>
    <name evidence="5" type="ORF">SAMN05443572_112276</name>
</gene>
<dbReference type="Pfam" id="PF00072">
    <property type="entry name" value="Response_reg"/>
    <property type="match status" value="1"/>
</dbReference>
<dbReference type="PROSITE" id="PS50110">
    <property type="entry name" value="RESPONSE_REGULATORY"/>
    <property type="match status" value="1"/>
</dbReference>
<comment type="caution">
    <text evidence="4">The sequence shown here is derived from an EMBL/GenBank/DDBJ whole genome shotgun (WGS) entry which is preliminary data.</text>
</comment>
<sequence>MAEVLVVDDSKVMRDMVVACLRPYPGLNFTHASSGLEAIERLSLSPYDLLVLDLNMPDIGGIEVVEFVRGQDKLRALPIIIVTTRGDEASRARALEAGANRFMTKPFTPDAILAEARGLLEETRA</sequence>
<feature type="domain" description="Response regulatory" evidence="3">
    <location>
        <begin position="3"/>
        <end position="120"/>
    </location>
</feature>
<evidence type="ECO:0000256" key="2">
    <source>
        <dbReference type="PROSITE-ProRule" id="PRU00169"/>
    </source>
</evidence>
<evidence type="ECO:0000259" key="3">
    <source>
        <dbReference type="PROSITE" id="PS50110"/>
    </source>
</evidence>
<dbReference type="PANTHER" id="PTHR44591:SF3">
    <property type="entry name" value="RESPONSE REGULATORY DOMAIN-CONTAINING PROTEIN"/>
    <property type="match status" value="1"/>
</dbReference>
<evidence type="ECO:0000313" key="5">
    <source>
        <dbReference type="EMBL" id="SEU37911.1"/>
    </source>
</evidence>
<name>A0A511T918_MYXFU</name>
<dbReference type="InterPro" id="IPR001789">
    <property type="entry name" value="Sig_transdc_resp-reg_receiver"/>
</dbReference>
<dbReference type="SMART" id="SM00448">
    <property type="entry name" value="REC"/>
    <property type="match status" value="1"/>
</dbReference>
<evidence type="ECO:0000313" key="6">
    <source>
        <dbReference type="Proteomes" id="UP000183760"/>
    </source>
</evidence>
<dbReference type="PANTHER" id="PTHR44591">
    <property type="entry name" value="STRESS RESPONSE REGULATOR PROTEIN 1"/>
    <property type="match status" value="1"/>
</dbReference>
<dbReference type="Proteomes" id="UP000321514">
    <property type="component" value="Unassembled WGS sequence"/>
</dbReference>
<dbReference type="SUPFAM" id="SSF52172">
    <property type="entry name" value="CheY-like"/>
    <property type="match status" value="1"/>
</dbReference>
<proteinExistence type="predicted"/>
<organism evidence="4 7">
    <name type="scientific">Myxococcus fulvus</name>
    <dbReference type="NCBI Taxonomy" id="33"/>
    <lineage>
        <taxon>Bacteria</taxon>
        <taxon>Pseudomonadati</taxon>
        <taxon>Myxococcota</taxon>
        <taxon>Myxococcia</taxon>
        <taxon>Myxococcales</taxon>
        <taxon>Cystobacterineae</taxon>
        <taxon>Myxococcaceae</taxon>
        <taxon>Myxococcus</taxon>
    </lineage>
</organism>
<reference evidence="5 6" key="1">
    <citation type="submission" date="2016-10" db="EMBL/GenBank/DDBJ databases">
        <authorList>
            <person name="Varghese N."/>
            <person name="Submissions S."/>
        </authorList>
    </citation>
    <scope>NUCLEOTIDE SEQUENCE [LARGE SCALE GENOMIC DNA]</scope>
    <source>
        <strain evidence="5 6">DSM 16525</strain>
    </source>
</reference>
<dbReference type="EMBL" id="BJXR01000040">
    <property type="protein sequence ID" value="GEN10674.1"/>
    <property type="molecule type" value="Genomic_DNA"/>
</dbReference>
<dbReference type="InterPro" id="IPR011006">
    <property type="entry name" value="CheY-like_superfamily"/>
</dbReference>
<evidence type="ECO:0000313" key="7">
    <source>
        <dbReference type="Proteomes" id="UP000321514"/>
    </source>
</evidence>
<dbReference type="InterPro" id="IPR050595">
    <property type="entry name" value="Bact_response_regulator"/>
</dbReference>
<evidence type="ECO:0000313" key="4">
    <source>
        <dbReference type="EMBL" id="GEN10674.1"/>
    </source>
</evidence>
<dbReference type="Gene3D" id="3.40.50.2300">
    <property type="match status" value="1"/>
</dbReference>
<reference evidence="4 7" key="2">
    <citation type="submission" date="2019-07" db="EMBL/GenBank/DDBJ databases">
        <title>Whole genome shotgun sequence of Myxococcus fulvus NBRC 100333.</title>
        <authorList>
            <person name="Hosoyama A."/>
            <person name="Uohara A."/>
            <person name="Ohji S."/>
            <person name="Ichikawa N."/>
        </authorList>
    </citation>
    <scope>NUCLEOTIDE SEQUENCE [LARGE SCALE GENOMIC DNA]</scope>
    <source>
        <strain evidence="4 7">NBRC 100333</strain>
    </source>
</reference>
<dbReference type="RefSeq" id="WP_046716760.1">
    <property type="nucleotide sequence ID" value="NZ_BJXR01000040.1"/>
</dbReference>
<dbReference type="OrthoDB" id="9794815at2"/>
<accession>A0A511T918</accession>
<dbReference type="EMBL" id="FOIB01000012">
    <property type="protein sequence ID" value="SEU37911.1"/>
    <property type="molecule type" value="Genomic_DNA"/>
</dbReference>
<dbReference type="GO" id="GO:0000160">
    <property type="term" value="P:phosphorelay signal transduction system"/>
    <property type="evidence" value="ECO:0007669"/>
    <property type="project" value="InterPro"/>
</dbReference>
<evidence type="ECO:0000256" key="1">
    <source>
        <dbReference type="ARBA" id="ARBA00022553"/>
    </source>
</evidence>
<keyword evidence="6" id="KW-1185">Reference proteome</keyword>
<dbReference type="STRING" id="1334629.MFUL124B02_40230"/>
<protein>
    <submittedName>
        <fullName evidence="4 5">Response regulator</fullName>
    </submittedName>
</protein>
<feature type="modified residue" description="4-aspartylphosphate" evidence="2">
    <location>
        <position position="53"/>
    </location>
</feature>
<keyword evidence="1 2" id="KW-0597">Phosphoprotein</keyword>